<dbReference type="InterPro" id="IPR000981">
    <property type="entry name" value="Neurhyp_horm"/>
</dbReference>
<dbReference type="SUPFAM" id="SSF49606">
    <property type="entry name" value="Neurophysin II"/>
    <property type="match status" value="1"/>
</dbReference>
<organism evidence="3 4">
    <name type="scientific">Priapulus caudatus</name>
    <name type="common">Priapulid worm</name>
    <dbReference type="NCBI Taxonomy" id="37621"/>
    <lineage>
        <taxon>Eukaryota</taxon>
        <taxon>Metazoa</taxon>
        <taxon>Ecdysozoa</taxon>
        <taxon>Scalidophora</taxon>
        <taxon>Priapulida</taxon>
        <taxon>Priapulimorpha</taxon>
        <taxon>Priapulimorphida</taxon>
        <taxon>Priapulidae</taxon>
        <taxon>Priapulus</taxon>
    </lineage>
</organism>
<proteinExistence type="inferred from homology"/>
<dbReference type="PANTHER" id="PTHR11681:SF5">
    <property type="entry name" value="ISOTOCIN"/>
    <property type="match status" value="1"/>
</dbReference>
<dbReference type="InterPro" id="IPR036387">
    <property type="entry name" value="Neurhyp_horm_dom_sf"/>
</dbReference>
<dbReference type="GeneID" id="106814518"/>
<dbReference type="PANTHER" id="PTHR11681">
    <property type="entry name" value="NEUROPHYSIN"/>
    <property type="match status" value="1"/>
</dbReference>
<keyword evidence="3" id="KW-1185">Reference proteome</keyword>
<dbReference type="Gene3D" id="2.60.9.10">
    <property type="entry name" value="Neurohypophysial hormone domain"/>
    <property type="match status" value="1"/>
</dbReference>
<keyword evidence="2" id="KW-1015">Disulfide bond</keyword>
<dbReference type="Pfam" id="PF00184">
    <property type="entry name" value="Hormone_5"/>
    <property type="match status" value="1"/>
</dbReference>
<gene>
    <name evidence="4" type="primary">LOC106814518</name>
</gene>
<sequence>MRCGPGGVGQCFGPDICCGATIGCHLKSRESAPCAAENSIPVSCEVGTPPCADGAGRCAADGLCCSEESCTVDESCRLSPASQTETARLADILRSLMPNGDGVSLSRHYGYQRR</sequence>
<reference evidence="4" key="1">
    <citation type="submission" date="2025-08" db="UniProtKB">
        <authorList>
            <consortium name="RefSeq"/>
        </authorList>
    </citation>
    <scope>IDENTIFICATION</scope>
</reference>
<dbReference type="SMART" id="SM00003">
    <property type="entry name" value="NH"/>
    <property type="match status" value="1"/>
</dbReference>
<dbReference type="RefSeq" id="XP_014674318.1">
    <property type="nucleotide sequence ID" value="XM_014818832.1"/>
</dbReference>
<evidence type="ECO:0000313" key="4">
    <source>
        <dbReference type="RefSeq" id="XP_014674318.1"/>
    </source>
</evidence>
<name>A0ABM1EQ47_PRICU</name>
<dbReference type="PRINTS" id="PR00831">
    <property type="entry name" value="NEUROPHYSIN"/>
</dbReference>
<comment type="similarity">
    <text evidence="1">Belongs to the vasopressin/oxytocin family.</text>
</comment>
<accession>A0ABM1EQ47</accession>
<dbReference type="Proteomes" id="UP000695022">
    <property type="component" value="Unplaced"/>
</dbReference>
<evidence type="ECO:0000256" key="2">
    <source>
        <dbReference type="ARBA" id="ARBA00023157"/>
    </source>
</evidence>
<protein>
    <submittedName>
        <fullName evidence="4">Neurophysin 2-like</fullName>
    </submittedName>
</protein>
<evidence type="ECO:0000256" key="1">
    <source>
        <dbReference type="ARBA" id="ARBA00007369"/>
    </source>
</evidence>
<evidence type="ECO:0000313" key="3">
    <source>
        <dbReference type="Proteomes" id="UP000695022"/>
    </source>
</evidence>